<accession>A0A8H8BUT9</accession>
<evidence type="ECO:0000313" key="3">
    <source>
        <dbReference type="Proteomes" id="UP000664132"/>
    </source>
</evidence>
<evidence type="ECO:0000256" key="1">
    <source>
        <dbReference type="SAM" id="Coils"/>
    </source>
</evidence>
<dbReference type="EMBL" id="JAFJYH010000020">
    <property type="protein sequence ID" value="KAG4424509.1"/>
    <property type="molecule type" value="Genomic_DNA"/>
</dbReference>
<dbReference type="OrthoDB" id="3600237at2759"/>
<gene>
    <name evidence="2" type="ORF">IFR04_002387</name>
</gene>
<name>A0A8H8BUT9_9HELO</name>
<dbReference type="AlphaFoldDB" id="A0A8H8BUT9"/>
<keyword evidence="1" id="KW-0175">Coiled coil</keyword>
<proteinExistence type="predicted"/>
<feature type="coiled-coil region" evidence="1">
    <location>
        <begin position="98"/>
        <end position="191"/>
    </location>
</feature>
<keyword evidence="3" id="KW-1185">Reference proteome</keyword>
<sequence>MAQEEAGSWEKKYDEQVALTSVLQSDYDYNVSELESLRLEREQASQKRGEKLDALEQELAVLRSNRTNPQVEQDKITKAVRNATHDMRIEVVKAHAELEKKQFEVHGLKTELDQMKADLKFAWEHVTEDPPSLKEKDDIITSLEEQLAKAKLDTENATIMGESRHYGAMEVSRLEGELAAEQEKSSRVEHALRSASDLLDTIQTTTTQVNGIVTSAGWGWE</sequence>
<reference evidence="2" key="1">
    <citation type="submission" date="2021-02" db="EMBL/GenBank/DDBJ databases">
        <title>Genome sequence Cadophora malorum strain M34.</title>
        <authorList>
            <person name="Stefanovic E."/>
            <person name="Vu D."/>
            <person name="Scully C."/>
            <person name="Dijksterhuis J."/>
            <person name="Roader J."/>
            <person name="Houbraken J."/>
        </authorList>
    </citation>
    <scope>NUCLEOTIDE SEQUENCE</scope>
    <source>
        <strain evidence="2">M34</strain>
    </source>
</reference>
<evidence type="ECO:0000313" key="2">
    <source>
        <dbReference type="EMBL" id="KAG4424509.1"/>
    </source>
</evidence>
<comment type="caution">
    <text evidence="2">The sequence shown here is derived from an EMBL/GenBank/DDBJ whole genome shotgun (WGS) entry which is preliminary data.</text>
</comment>
<organism evidence="2 3">
    <name type="scientific">Cadophora malorum</name>
    <dbReference type="NCBI Taxonomy" id="108018"/>
    <lineage>
        <taxon>Eukaryota</taxon>
        <taxon>Fungi</taxon>
        <taxon>Dikarya</taxon>
        <taxon>Ascomycota</taxon>
        <taxon>Pezizomycotina</taxon>
        <taxon>Leotiomycetes</taxon>
        <taxon>Helotiales</taxon>
        <taxon>Ploettnerulaceae</taxon>
        <taxon>Cadophora</taxon>
    </lineage>
</organism>
<dbReference type="Proteomes" id="UP000664132">
    <property type="component" value="Unassembled WGS sequence"/>
</dbReference>
<protein>
    <submittedName>
        <fullName evidence="2">Uncharacterized protein</fullName>
    </submittedName>
</protein>